<dbReference type="GO" id="GO:0015288">
    <property type="term" value="F:porin activity"/>
    <property type="evidence" value="ECO:0007669"/>
    <property type="project" value="InterPro"/>
</dbReference>
<evidence type="ECO:0000313" key="5">
    <source>
        <dbReference type="Proteomes" id="UP000615026"/>
    </source>
</evidence>
<comment type="caution">
    <text evidence="4">The sequence shown here is derived from an EMBL/GenBank/DDBJ whole genome shotgun (WGS) entry which is preliminary data.</text>
</comment>
<dbReference type="InterPro" id="IPR051465">
    <property type="entry name" value="Cell_Envelope_Struct_Comp"/>
</dbReference>
<dbReference type="GO" id="GO:0016020">
    <property type="term" value="C:membrane"/>
    <property type="evidence" value="ECO:0007669"/>
    <property type="project" value="InterPro"/>
</dbReference>
<evidence type="ECO:0000313" key="4">
    <source>
        <dbReference type="EMBL" id="MBE9067811.1"/>
    </source>
</evidence>
<dbReference type="Pfam" id="PF00395">
    <property type="entry name" value="SLH"/>
    <property type="match status" value="1"/>
</dbReference>
<dbReference type="AlphaFoldDB" id="A0A928ZUQ8"/>
<dbReference type="GO" id="GO:0008643">
    <property type="term" value="P:carbohydrate transport"/>
    <property type="evidence" value="ECO:0007669"/>
    <property type="project" value="InterPro"/>
</dbReference>
<dbReference type="Gene3D" id="2.40.160.180">
    <property type="entry name" value="Carbohydrate-selective porin OprB"/>
    <property type="match status" value="1"/>
</dbReference>
<dbReference type="InterPro" id="IPR001119">
    <property type="entry name" value="SLH_dom"/>
</dbReference>
<dbReference type="Proteomes" id="UP000615026">
    <property type="component" value="Unassembled WGS sequence"/>
</dbReference>
<protein>
    <submittedName>
        <fullName evidence="4">Carbohydrate porin</fullName>
    </submittedName>
</protein>
<dbReference type="PANTHER" id="PTHR43308:SF1">
    <property type="entry name" value="OUTER MEMBRANE PROTEIN ALPHA"/>
    <property type="match status" value="1"/>
</dbReference>
<dbReference type="InterPro" id="IPR007049">
    <property type="entry name" value="Carb-sel_porin_OprB"/>
</dbReference>
<dbReference type="PANTHER" id="PTHR43308">
    <property type="entry name" value="OUTER MEMBRANE PROTEIN ALPHA-RELATED"/>
    <property type="match status" value="1"/>
</dbReference>
<organism evidence="4 5">
    <name type="scientific">Leptolyngbya cf. ectocarpi LEGE 11479</name>
    <dbReference type="NCBI Taxonomy" id="1828722"/>
    <lineage>
        <taxon>Bacteria</taxon>
        <taxon>Bacillati</taxon>
        <taxon>Cyanobacteriota</taxon>
        <taxon>Cyanophyceae</taxon>
        <taxon>Leptolyngbyales</taxon>
        <taxon>Leptolyngbyaceae</taxon>
        <taxon>Leptolyngbya group</taxon>
        <taxon>Leptolyngbya</taxon>
    </lineage>
</organism>
<dbReference type="Pfam" id="PF04966">
    <property type="entry name" value="OprB"/>
    <property type="match status" value="1"/>
</dbReference>
<comment type="similarity">
    <text evidence="1 2">Belongs to the OprB family.</text>
</comment>
<dbReference type="EMBL" id="JADEXP010000120">
    <property type="protein sequence ID" value="MBE9067811.1"/>
    <property type="molecule type" value="Genomic_DNA"/>
</dbReference>
<dbReference type="PROSITE" id="PS51272">
    <property type="entry name" value="SLH"/>
    <property type="match status" value="1"/>
</dbReference>
<feature type="domain" description="SLH" evidence="3">
    <location>
        <begin position="101"/>
        <end position="165"/>
    </location>
</feature>
<keyword evidence="5" id="KW-1185">Reference proteome</keyword>
<reference evidence="4" key="1">
    <citation type="submission" date="2020-10" db="EMBL/GenBank/DDBJ databases">
        <authorList>
            <person name="Castelo-Branco R."/>
            <person name="Eusebio N."/>
            <person name="Adriana R."/>
            <person name="Vieira A."/>
            <person name="Brugerolle De Fraissinette N."/>
            <person name="Rezende De Castro R."/>
            <person name="Schneider M.P."/>
            <person name="Vasconcelos V."/>
            <person name="Leao P.N."/>
        </authorList>
    </citation>
    <scope>NUCLEOTIDE SEQUENCE</scope>
    <source>
        <strain evidence="4">LEGE 11479</strain>
    </source>
</reference>
<sequence length="614" mass="65897">MFTVTNGVSAPLSPSFFCKVLLTTGTWLGVLGGSVLAGEQIASQQIGQQSALLTAVSTAEAEPLDQAELEIPEPDTVLNPASLEASPEATVPGAELAQVTSVSELDDVLPTDWAYTALTRLVEEYGCIEGYPDSTFRGNQAMTRYEFAAGLNACLDVILELMGGLEDSDLETIQRLQEDFAAELASIRGRVDALEADVATLEDTQFSTTTKLRGRVFGHLTGVTASGDIQAEGINVFAAARDANGDPLVRTITDDPEVTFSYLTWLNLLTSFTGEDRLILQLAVGDGVSPANSFASAGLFNTFGTPFTAQQGGRLEDDVILREAFYSFPLGDNVFVTAGPKVNWYRHFDNNKYTFLVTGANSFNSSGGTQVNAVDRGAGVVVEWDVLDKVELSLGYLAEATEFLTNSSSSDASRGLFGGTNTLTAQLEVFPTDDLALRFLYTRSELDTNANGLVGGAASEPLYGFADDGFGGPLDGATADTFLFNFDWQPSDWLGLFGRYSYGSTNLSAITPGRPDGEVNAQSIQLGLAFHDLLKPGSLATISYLRPFDVTDGRNFLVSGGGDGATQEEIEFSYRYPLTNNIAIVPSVYWINNANNFSDNSDIYVFNLQTQFSF</sequence>
<dbReference type="RefSeq" id="WP_193993770.1">
    <property type="nucleotide sequence ID" value="NZ_JADEXP010000120.1"/>
</dbReference>
<dbReference type="InterPro" id="IPR047684">
    <property type="entry name" value="Por_som-like"/>
</dbReference>
<dbReference type="NCBIfam" id="NF033921">
    <property type="entry name" value="por_somb"/>
    <property type="match status" value="1"/>
</dbReference>
<evidence type="ECO:0000256" key="1">
    <source>
        <dbReference type="ARBA" id="ARBA00008769"/>
    </source>
</evidence>
<gene>
    <name evidence="4" type="ORF">IQ260_14235</name>
</gene>
<evidence type="ECO:0000256" key="2">
    <source>
        <dbReference type="RuleBase" id="RU363072"/>
    </source>
</evidence>
<name>A0A928ZUQ8_LEPEC</name>
<proteinExistence type="inferred from homology"/>
<dbReference type="InterPro" id="IPR038673">
    <property type="entry name" value="OprB_sf"/>
</dbReference>
<evidence type="ECO:0000259" key="3">
    <source>
        <dbReference type="PROSITE" id="PS51272"/>
    </source>
</evidence>
<accession>A0A928ZUQ8</accession>